<dbReference type="GO" id="GO:0005829">
    <property type="term" value="C:cytosol"/>
    <property type="evidence" value="ECO:0007669"/>
    <property type="project" value="TreeGrafter"/>
</dbReference>
<dbReference type="InterPro" id="IPR004379">
    <property type="entry name" value="UDP-GALP_mutase"/>
</dbReference>
<comment type="cofactor">
    <cofactor evidence="1">
        <name>FAD</name>
        <dbReference type="ChEBI" id="CHEBI:57692"/>
    </cofactor>
</comment>
<dbReference type="Pfam" id="PF13450">
    <property type="entry name" value="NAD_binding_8"/>
    <property type="match status" value="1"/>
</dbReference>
<sequence>MDNNQIVIVGAGLSGLTLAERFATVANKKVLIIEKRDRIGGNCYDFFDKHGVLVSKYGPHIFHTQEKRVYEYVKKFADWEKYEHQVSSFVKGKLVPIPVNIETINLLFGTKINNGEEMRRWLDERRVKGIKIPMNSEEVVLGKLGKKIYELMFRDYTKKQWGISPKELESEVLARIPIRYSFERGYSSNKYQIRPRGGFTKMMEKMIENPNIELRLNTDYYSFADNIPSGSKLFFTGPIDEFISYKSGKLYKLPYRSVKFVFKSFHKKYFQKVGVINYPSIKTKMSRSTEYKYLTGQKHDWTTISREYFSGKGEPLYPLKSFESKKKYEEIAKIVGNLKGIYFLGRLGKYKYINMDQAILEALNLFDELYYGDKKR</sequence>
<protein>
    <submittedName>
        <fullName evidence="7">UDP-galactopyranose mutase</fullName>
    </submittedName>
</protein>
<evidence type="ECO:0000256" key="2">
    <source>
        <dbReference type="ARBA" id="ARBA00009321"/>
    </source>
</evidence>
<dbReference type="SUPFAM" id="SSF51971">
    <property type="entry name" value="Nucleotide-binding domain"/>
    <property type="match status" value="1"/>
</dbReference>
<comment type="similarity">
    <text evidence="2">Belongs to the UDP-galactopyranose/dTDP-fucopyranose mutase family.</text>
</comment>
<evidence type="ECO:0000259" key="6">
    <source>
        <dbReference type="Pfam" id="PF03275"/>
    </source>
</evidence>
<evidence type="ECO:0000256" key="4">
    <source>
        <dbReference type="ARBA" id="ARBA00022827"/>
    </source>
</evidence>
<evidence type="ECO:0000256" key="1">
    <source>
        <dbReference type="ARBA" id="ARBA00001974"/>
    </source>
</evidence>
<evidence type="ECO:0000313" key="8">
    <source>
        <dbReference type="Proteomes" id="UP000034231"/>
    </source>
</evidence>
<dbReference type="SUPFAM" id="SSF54373">
    <property type="entry name" value="FAD-linked reductases, C-terminal domain"/>
    <property type="match status" value="1"/>
</dbReference>
<dbReference type="PANTHER" id="PTHR21197">
    <property type="entry name" value="UDP-GALACTOPYRANOSE MUTASE"/>
    <property type="match status" value="1"/>
</dbReference>
<dbReference type="NCBIfam" id="TIGR00031">
    <property type="entry name" value="UDP-GALP_mutase"/>
    <property type="match status" value="1"/>
</dbReference>
<proteinExistence type="inferred from homology"/>
<keyword evidence="5" id="KW-0413">Isomerase</keyword>
<keyword evidence="3" id="KW-0285">Flavoprotein</keyword>
<organism evidence="7 8">
    <name type="scientific">Candidatus Shapirobacteria bacterium GW2011_GWE1_38_10</name>
    <dbReference type="NCBI Taxonomy" id="1618488"/>
    <lineage>
        <taxon>Bacteria</taxon>
        <taxon>Candidatus Shapironibacteriota</taxon>
    </lineage>
</organism>
<evidence type="ECO:0000313" key="7">
    <source>
        <dbReference type="EMBL" id="KKQ49352.1"/>
    </source>
</evidence>
<dbReference type="PATRIC" id="fig|1618488.3.peg.812"/>
<evidence type="ECO:0000256" key="3">
    <source>
        <dbReference type="ARBA" id="ARBA00022630"/>
    </source>
</evidence>
<keyword evidence="4" id="KW-0274">FAD</keyword>
<dbReference type="Gene3D" id="3.40.50.720">
    <property type="entry name" value="NAD(P)-binding Rossmann-like Domain"/>
    <property type="match status" value="3"/>
</dbReference>
<dbReference type="InterPro" id="IPR015899">
    <property type="entry name" value="UDP-GalPyranose_mutase_C"/>
</dbReference>
<dbReference type="GO" id="GO:0008767">
    <property type="term" value="F:UDP-galactopyranose mutase activity"/>
    <property type="evidence" value="ECO:0007669"/>
    <property type="project" value="InterPro"/>
</dbReference>
<gene>
    <name evidence="7" type="ORF">US68_C0016G0012</name>
</gene>
<dbReference type="PANTHER" id="PTHR21197:SF0">
    <property type="entry name" value="UDP-GALACTOPYRANOSE MUTASE"/>
    <property type="match status" value="1"/>
</dbReference>
<evidence type="ECO:0000256" key="5">
    <source>
        <dbReference type="ARBA" id="ARBA00023235"/>
    </source>
</evidence>
<feature type="domain" description="UDP-galactopyranose mutase C-terminal" evidence="6">
    <location>
        <begin position="152"/>
        <end position="352"/>
    </location>
</feature>
<dbReference type="AlphaFoldDB" id="A0A0G0I469"/>
<name>A0A0G0I469_9BACT</name>
<dbReference type="GO" id="GO:0050660">
    <property type="term" value="F:flavin adenine dinucleotide binding"/>
    <property type="evidence" value="ECO:0007669"/>
    <property type="project" value="TreeGrafter"/>
</dbReference>
<dbReference type="Proteomes" id="UP000034231">
    <property type="component" value="Unassembled WGS sequence"/>
</dbReference>
<dbReference type="Pfam" id="PF03275">
    <property type="entry name" value="GLF"/>
    <property type="match status" value="1"/>
</dbReference>
<comment type="caution">
    <text evidence="7">The sequence shown here is derived from an EMBL/GenBank/DDBJ whole genome shotgun (WGS) entry which is preliminary data.</text>
</comment>
<accession>A0A0G0I469</accession>
<dbReference type="EMBL" id="LBTX01000016">
    <property type="protein sequence ID" value="KKQ49352.1"/>
    <property type="molecule type" value="Genomic_DNA"/>
</dbReference>
<reference evidence="7 8" key="1">
    <citation type="journal article" date="2015" name="Nature">
        <title>rRNA introns, odd ribosomes, and small enigmatic genomes across a large radiation of phyla.</title>
        <authorList>
            <person name="Brown C.T."/>
            <person name="Hug L.A."/>
            <person name="Thomas B.C."/>
            <person name="Sharon I."/>
            <person name="Castelle C.J."/>
            <person name="Singh A."/>
            <person name="Wilkins M.J."/>
            <person name="Williams K.H."/>
            <person name="Banfield J.F."/>
        </authorList>
    </citation>
    <scope>NUCLEOTIDE SEQUENCE [LARGE SCALE GENOMIC DNA]</scope>
</reference>